<evidence type="ECO:0008006" key="13">
    <source>
        <dbReference type="Google" id="ProtNLM"/>
    </source>
</evidence>
<evidence type="ECO:0000256" key="8">
    <source>
        <dbReference type="SAM" id="MobiDB-lite"/>
    </source>
</evidence>
<comment type="similarity">
    <text evidence="2">Belongs to the nucleoporin Nup133 family.</text>
</comment>
<evidence type="ECO:0000256" key="4">
    <source>
        <dbReference type="ARBA" id="ARBA00022816"/>
    </source>
</evidence>
<dbReference type="InterPro" id="IPR007187">
    <property type="entry name" value="Nucleoporin_Nup133/Nup155_C"/>
</dbReference>
<evidence type="ECO:0000256" key="2">
    <source>
        <dbReference type="ARBA" id="ARBA00005569"/>
    </source>
</evidence>
<dbReference type="Proteomes" id="UP001374579">
    <property type="component" value="Unassembled WGS sequence"/>
</dbReference>
<evidence type="ECO:0000313" key="12">
    <source>
        <dbReference type="Proteomes" id="UP001374579"/>
    </source>
</evidence>
<dbReference type="EMBL" id="JBAMIC010000008">
    <property type="protein sequence ID" value="KAK7104815.1"/>
    <property type="molecule type" value="Genomic_DNA"/>
</dbReference>
<dbReference type="AlphaFoldDB" id="A0AAN9BKB7"/>
<dbReference type="Pfam" id="PF08801">
    <property type="entry name" value="Nucleoporin_N"/>
    <property type="match status" value="1"/>
</dbReference>
<comment type="caution">
    <text evidence="11">The sequence shown here is derived from an EMBL/GenBank/DDBJ whole genome shotgun (WGS) entry which is preliminary data.</text>
</comment>
<dbReference type="GO" id="GO:0016973">
    <property type="term" value="P:poly(A)+ mRNA export from nucleus"/>
    <property type="evidence" value="ECO:0007669"/>
    <property type="project" value="TreeGrafter"/>
</dbReference>
<keyword evidence="3" id="KW-0813">Transport</keyword>
<dbReference type="GO" id="GO:0006606">
    <property type="term" value="P:protein import into nucleus"/>
    <property type="evidence" value="ECO:0007669"/>
    <property type="project" value="TreeGrafter"/>
</dbReference>
<keyword evidence="12" id="KW-1185">Reference proteome</keyword>
<proteinExistence type="inferred from homology"/>
<dbReference type="PANTHER" id="PTHR13405:SF11">
    <property type="entry name" value="NUCLEAR PORE COMPLEX PROTEIN NUP133"/>
    <property type="match status" value="1"/>
</dbReference>
<gene>
    <name evidence="11" type="ORF">V1264_019473</name>
</gene>
<evidence type="ECO:0000256" key="1">
    <source>
        <dbReference type="ARBA" id="ARBA00004259"/>
    </source>
</evidence>
<dbReference type="Pfam" id="PF03177">
    <property type="entry name" value="Nucleoporin_C"/>
    <property type="match status" value="1"/>
</dbReference>
<dbReference type="GO" id="GO:0000972">
    <property type="term" value="P:transcription-dependent tethering of RNA polymerase II gene DNA at nuclear periphery"/>
    <property type="evidence" value="ECO:0007669"/>
    <property type="project" value="TreeGrafter"/>
</dbReference>
<dbReference type="InterPro" id="IPR014908">
    <property type="entry name" value="Nucleoporin_Nup133/Nup155_N"/>
</dbReference>
<dbReference type="InterPro" id="IPR037624">
    <property type="entry name" value="Nup133-like"/>
</dbReference>
<dbReference type="GO" id="GO:0031080">
    <property type="term" value="C:nuclear pore outer ring"/>
    <property type="evidence" value="ECO:0007669"/>
    <property type="project" value="TreeGrafter"/>
</dbReference>
<keyword evidence="7" id="KW-0539">Nucleus</keyword>
<feature type="domain" description="Nucleoporin Nup133/Nup155-like N-terminal" evidence="10">
    <location>
        <begin position="64"/>
        <end position="361"/>
    </location>
</feature>
<dbReference type="Gene3D" id="1.25.40.700">
    <property type="match status" value="1"/>
</dbReference>
<accession>A0AAN9BKB7</accession>
<evidence type="ECO:0000256" key="3">
    <source>
        <dbReference type="ARBA" id="ARBA00022448"/>
    </source>
</evidence>
<dbReference type="GO" id="GO:0017056">
    <property type="term" value="F:structural constituent of nuclear pore"/>
    <property type="evidence" value="ECO:0007669"/>
    <property type="project" value="InterPro"/>
</dbReference>
<dbReference type="PANTHER" id="PTHR13405">
    <property type="entry name" value="NUCLEAR PORE COMPLEX PROTEIN NUP133"/>
    <property type="match status" value="1"/>
</dbReference>
<evidence type="ECO:0000256" key="7">
    <source>
        <dbReference type="ARBA" id="ARBA00023242"/>
    </source>
</evidence>
<name>A0AAN9BKB7_9CAEN</name>
<dbReference type="SUPFAM" id="SSF117289">
    <property type="entry name" value="Nucleoporin domain"/>
    <property type="match status" value="1"/>
</dbReference>
<reference evidence="11 12" key="1">
    <citation type="submission" date="2024-02" db="EMBL/GenBank/DDBJ databases">
        <title>Chromosome-scale genome assembly of the rough periwinkle Littorina saxatilis.</title>
        <authorList>
            <person name="De Jode A."/>
            <person name="Faria R."/>
            <person name="Formenti G."/>
            <person name="Sims Y."/>
            <person name="Smith T.P."/>
            <person name="Tracey A."/>
            <person name="Wood J.M.D."/>
            <person name="Zagrodzka Z.B."/>
            <person name="Johannesson K."/>
            <person name="Butlin R.K."/>
            <person name="Leder E.H."/>
        </authorList>
    </citation>
    <scope>NUCLEOTIDE SEQUENCE [LARGE SCALE GENOMIC DNA]</scope>
    <source>
        <strain evidence="11">Snail1</strain>
        <tissue evidence="11">Muscle</tissue>
    </source>
</reference>
<dbReference type="InterPro" id="IPR015943">
    <property type="entry name" value="WD40/YVTN_repeat-like_dom_sf"/>
</dbReference>
<organism evidence="11 12">
    <name type="scientific">Littorina saxatilis</name>
    <dbReference type="NCBI Taxonomy" id="31220"/>
    <lineage>
        <taxon>Eukaryota</taxon>
        <taxon>Metazoa</taxon>
        <taxon>Spiralia</taxon>
        <taxon>Lophotrochozoa</taxon>
        <taxon>Mollusca</taxon>
        <taxon>Gastropoda</taxon>
        <taxon>Caenogastropoda</taxon>
        <taxon>Littorinimorpha</taxon>
        <taxon>Littorinoidea</taxon>
        <taxon>Littorinidae</taxon>
        <taxon>Littorina</taxon>
    </lineage>
</organism>
<feature type="domain" description="Nucleoporin Nup133/Nup155-like C-terminal" evidence="9">
    <location>
        <begin position="816"/>
        <end position="1008"/>
    </location>
</feature>
<evidence type="ECO:0000313" key="11">
    <source>
        <dbReference type="EMBL" id="KAK7104815.1"/>
    </source>
</evidence>
<keyword evidence="5" id="KW-0653">Protein transport</keyword>
<dbReference type="Gene3D" id="1.20.58.1380">
    <property type="match status" value="1"/>
</dbReference>
<evidence type="ECO:0000256" key="6">
    <source>
        <dbReference type="ARBA" id="ARBA00023010"/>
    </source>
</evidence>
<sequence>MFSPRGPATRSQNSPFTPSRKGTPGKRGFSTPRRARDNRSQVGTRSLQVSQILDDTSRHRVESFGVPLPVLITEALTLADRSTEVTVKIDPSGWAWLVGGRKLFVWRCNPTTTRGIQCKELTLPPSDLAHSAGRVCVLAPVSGENQPTACVAVSPEGVIRYWPNIAYEASTSEISAELKGEECACVVNFQPHGCLLATTTSSLLLLKPSHGQNSITCIALKTAQGMFSGISRRMSSFIFGATPAQTAGAPLQALVAGVEDEEDETRPFYVLSDTHLQKWMMSTFSPEKLIYQADALRLVKDALARRVWDQESVNLPQLLVWLLDLQLTRDGVMILAAGTNLEASPDLYYVVALLSTDEEEAPKQLDKLTLLDYRERYDVSREEELLSYHLLVPTLTSQEALIYCRRLIFMLPVNDSQPADRMDLQNSADQLIGAGICDGKAVFFSSAHGMFCVAQNRGVEDSIMDEVGQDSLLRSEMSTMGFNMSQVAELSQCDDKLSRLKACFISSLSGNQADVKQMLEDLFPGAVMDALPGDGGREMDRLVTELSCELIDDYPTADPRWAESSRYDGGSSSSLIIVQQLRDKVRAHDYFRSFLKKFHLWEKLNIAPVRDGEMCTRLLLCEHVEKLEAAISLREQDAEPTKIVDVCIRRLLKERGTPVPHNLNPEDAFFREVSKVQDIGPALLDYEMEQLSSGITSRQCSHLIVTISGLLQTMVSAALVYRQTKADDYQLQDDQMERMPEYIPWTSTSGARGMRTVLSRQITLTAERGIPETQDVETRGTMFQQLMGLADIQLDCYSSQLESLRPQPHQSERYAQLKKKYEDERRKMIEPLLEYEQFDRAASLAEKYFDFDILIRICDVTDSQDRLQRYVAQFADQGFSQYLFNWYLKEGKRGRLLSQPFAQNPDLRRFLASDNTRYLSWLHQIGAGDFSGVHQTLVELARAEQIFLAKRKTLLSLSKLAALASDDSPELVEPNVEAINEELSQIDLQETLPKEAIQKVGLDPDNMRVLSASELIRLYAGDENLMATEVDYKKALDLLLYIDQAECPDEYEELKLFIWCQAILRDSDRWMDPSEKDPIKIRNETLFFRTVDLIYNEGDDLGVVLPSTETLLDCHFLGDLRNNKHFQFLLKAGYEIISNVLLSGQ</sequence>
<keyword evidence="4" id="KW-0509">mRNA transport</keyword>
<dbReference type="Gene3D" id="2.130.10.10">
    <property type="entry name" value="YVTN repeat-like/Quinoprotein amine dehydrogenase"/>
    <property type="match status" value="1"/>
</dbReference>
<protein>
    <recommendedName>
        <fullName evidence="13">Nuclear pore complex protein Nup133</fullName>
    </recommendedName>
</protein>
<keyword evidence="6" id="KW-0811">Translocation</keyword>
<feature type="region of interest" description="Disordered" evidence="8">
    <location>
        <begin position="1"/>
        <end position="45"/>
    </location>
</feature>
<evidence type="ECO:0000259" key="10">
    <source>
        <dbReference type="Pfam" id="PF08801"/>
    </source>
</evidence>
<evidence type="ECO:0000259" key="9">
    <source>
        <dbReference type="Pfam" id="PF03177"/>
    </source>
</evidence>
<comment type="subcellular location">
    <subcellularLocation>
        <location evidence="1">Nucleus envelope</location>
    </subcellularLocation>
</comment>
<evidence type="ECO:0000256" key="5">
    <source>
        <dbReference type="ARBA" id="ARBA00022927"/>
    </source>
</evidence>